<evidence type="ECO:0000313" key="2">
    <source>
        <dbReference type="Proteomes" id="UP000176479"/>
    </source>
</evidence>
<comment type="caution">
    <text evidence="1">The sequence shown here is derived from an EMBL/GenBank/DDBJ whole genome shotgun (WGS) entry which is preliminary data.</text>
</comment>
<sequence length="270" mass="30321">MASLEIKNIKNSGLFALFLCIVLLSSTAFLQYYSDILKRNSMQLPTTIIPARAIRAIDLGLHSAAASLAWINTIQNLVNYGEKLPLAFKNLNDTDPKFSFPYAFGTLVLPAFGFTDEALEIGKDGIRRADSDWRIPYYLATTYHIYLKDRENASLYFNLAANTPNVLEQVKIIAARYGTSADHRSETKAIWQSIYETSKDEVIKENAMKSIVQIEIMELLEKAVAIYKQKYGLYPASLDELVTKKIIKSIPENPLGVTLSLDENGKIIIE</sequence>
<dbReference type="EMBL" id="MFVK01000017">
    <property type="protein sequence ID" value="OGI99566.1"/>
    <property type="molecule type" value="Genomic_DNA"/>
</dbReference>
<organism evidence="1 2">
    <name type="scientific">Candidatus Nomurabacteria bacterium RIFCSPLOWO2_02_FULL_40_10</name>
    <dbReference type="NCBI Taxonomy" id="1801786"/>
    <lineage>
        <taxon>Bacteria</taxon>
        <taxon>Candidatus Nomuraibacteriota</taxon>
    </lineage>
</organism>
<dbReference type="Proteomes" id="UP000176479">
    <property type="component" value="Unassembled WGS sequence"/>
</dbReference>
<dbReference type="AlphaFoldDB" id="A0A1F6XZJ7"/>
<protein>
    <submittedName>
        <fullName evidence="1">Uncharacterized protein</fullName>
    </submittedName>
</protein>
<name>A0A1F6XZJ7_9BACT</name>
<evidence type="ECO:0000313" key="1">
    <source>
        <dbReference type="EMBL" id="OGI99566.1"/>
    </source>
</evidence>
<accession>A0A1F6XZJ7</accession>
<reference evidence="1 2" key="1">
    <citation type="journal article" date="2016" name="Nat. Commun.">
        <title>Thousands of microbial genomes shed light on interconnected biogeochemical processes in an aquifer system.</title>
        <authorList>
            <person name="Anantharaman K."/>
            <person name="Brown C.T."/>
            <person name="Hug L.A."/>
            <person name="Sharon I."/>
            <person name="Castelle C.J."/>
            <person name="Probst A.J."/>
            <person name="Thomas B.C."/>
            <person name="Singh A."/>
            <person name="Wilkins M.J."/>
            <person name="Karaoz U."/>
            <person name="Brodie E.L."/>
            <person name="Williams K.H."/>
            <person name="Hubbard S.S."/>
            <person name="Banfield J.F."/>
        </authorList>
    </citation>
    <scope>NUCLEOTIDE SEQUENCE [LARGE SCALE GENOMIC DNA]</scope>
</reference>
<gene>
    <name evidence="1" type="ORF">A3H53_02105</name>
</gene>
<proteinExistence type="predicted"/>